<sequence length="22" mass="2473">MAKQPLHEVIGDAKVYDLGQPY</sequence>
<organism evidence="1">
    <name type="scientific">marine metagenome</name>
    <dbReference type="NCBI Taxonomy" id="408172"/>
    <lineage>
        <taxon>unclassified sequences</taxon>
        <taxon>metagenomes</taxon>
        <taxon>ecological metagenomes</taxon>
    </lineage>
</organism>
<accession>A0A382SJJ8</accession>
<protein>
    <submittedName>
        <fullName evidence="1">Uncharacterized protein</fullName>
    </submittedName>
</protein>
<proteinExistence type="predicted"/>
<dbReference type="AlphaFoldDB" id="A0A382SJJ8"/>
<evidence type="ECO:0000313" key="1">
    <source>
        <dbReference type="EMBL" id="SVD09742.1"/>
    </source>
</evidence>
<feature type="non-terminal residue" evidence="1">
    <location>
        <position position="22"/>
    </location>
</feature>
<dbReference type="EMBL" id="UINC01129389">
    <property type="protein sequence ID" value="SVD09742.1"/>
    <property type="molecule type" value="Genomic_DNA"/>
</dbReference>
<reference evidence="1" key="1">
    <citation type="submission" date="2018-05" db="EMBL/GenBank/DDBJ databases">
        <authorList>
            <person name="Lanie J.A."/>
            <person name="Ng W.-L."/>
            <person name="Kazmierczak K.M."/>
            <person name="Andrzejewski T.M."/>
            <person name="Davidsen T.M."/>
            <person name="Wayne K.J."/>
            <person name="Tettelin H."/>
            <person name="Glass J.I."/>
            <person name="Rusch D."/>
            <person name="Podicherti R."/>
            <person name="Tsui H.-C.T."/>
            <person name="Winkler M.E."/>
        </authorList>
    </citation>
    <scope>NUCLEOTIDE SEQUENCE</scope>
</reference>
<gene>
    <name evidence="1" type="ORF">METZ01_LOCUS362596</name>
</gene>
<name>A0A382SJJ8_9ZZZZ</name>